<evidence type="ECO:0000313" key="2">
    <source>
        <dbReference type="Proteomes" id="UP000828941"/>
    </source>
</evidence>
<protein>
    <submittedName>
        <fullName evidence="1">Uncharacterized protein</fullName>
    </submittedName>
</protein>
<reference evidence="1 2" key="1">
    <citation type="journal article" date="2022" name="DNA Res.">
        <title>Chromosomal-level genome assembly of the orchid tree Bauhinia variegata (Leguminosae; Cercidoideae) supports the allotetraploid origin hypothesis of Bauhinia.</title>
        <authorList>
            <person name="Zhong Y."/>
            <person name="Chen Y."/>
            <person name="Zheng D."/>
            <person name="Pang J."/>
            <person name="Liu Y."/>
            <person name="Luo S."/>
            <person name="Meng S."/>
            <person name="Qian L."/>
            <person name="Wei D."/>
            <person name="Dai S."/>
            <person name="Zhou R."/>
        </authorList>
    </citation>
    <scope>NUCLEOTIDE SEQUENCE [LARGE SCALE GENOMIC DNA]</scope>
    <source>
        <strain evidence="1">BV-YZ2020</strain>
    </source>
</reference>
<proteinExistence type="predicted"/>
<dbReference type="EMBL" id="CM039433">
    <property type="protein sequence ID" value="KAI4327678.1"/>
    <property type="molecule type" value="Genomic_DNA"/>
</dbReference>
<dbReference type="Proteomes" id="UP000828941">
    <property type="component" value="Chromosome 8"/>
</dbReference>
<evidence type="ECO:0000313" key="1">
    <source>
        <dbReference type="EMBL" id="KAI4327678.1"/>
    </source>
</evidence>
<organism evidence="1 2">
    <name type="scientific">Bauhinia variegata</name>
    <name type="common">Purple orchid tree</name>
    <name type="synonym">Phanera variegata</name>
    <dbReference type="NCBI Taxonomy" id="167791"/>
    <lineage>
        <taxon>Eukaryota</taxon>
        <taxon>Viridiplantae</taxon>
        <taxon>Streptophyta</taxon>
        <taxon>Embryophyta</taxon>
        <taxon>Tracheophyta</taxon>
        <taxon>Spermatophyta</taxon>
        <taxon>Magnoliopsida</taxon>
        <taxon>eudicotyledons</taxon>
        <taxon>Gunneridae</taxon>
        <taxon>Pentapetalae</taxon>
        <taxon>rosids</taxon>
        <taxon>fabids</taxon>
        <taxon>Fabales</taxon>
        <taxon>Fabaceae</taxon>
        <taxon>Cercidoideae</taxon>
        <taxon>Cercideae</taxon>
        <taxon>Bauhiniinae</taxon>
        <taxon>Bauhinia</taxon>
    </lineage>
</organism>
<accession>A0ACB9MVD3</accession>
<comment type="caution">
    <text evidence="1">The sequence shown here is derived from an EMBL/GenBank/DDBJ whole genome shotgun (WGS) entry which is preliminary data.</text>
</comment>
<gene>
    <name evidence="1" type="ORF">L6164_020107</name>
</gene>
<name>A0ACB9MVD3_BAUVA</name>
<keyword evidence="2" id="KW-1185">Reference proteome</keyword>
<sequence length="463" mass="52880">MEWLVGLWVLLVIVFLTRWFLFGEKENMGKKAKFPRGSSGWPLLGETLDFIASGYSSKPVSFMEKRKSLYGKVFKTSILGNGVIVSTDPEVNKVVLQNQGNMFVPAYPKSIRELMGEHSILQMNGNLHRKVHALLVSFLRSPQLKARITKDIEISVKNCFSAWKSHQPIYIQDEVKKITFTILVKVLMSMDGGEDLEFLRREFGEFIKGLICLPVKFPGTRLYKSLKAKERMLKMVRKILEERKGDDAAEEAEKGVVNDAVDVLLRDNSMPTLSAETISGNIVEMMIPGEETLPTAMTLAVKFLSDCPLALTKLQEENMELQRLKTYSINGYSWTDYMSLPFTQNVISETLRMANIVNAIWRKAVKEVEIKGYLIPKGWCVMASLTSVHFDEKIYENPYEFNPWRWEKMGAVVSNNCFTPFGGGQRLCPGIELSRLELSIFLHHLVTSYRWVAERMKLSTFQQ</sequence>